<feature type="signal peptide" evidence="4">
    <location>
        <begin position="1"/>
        <end position="25"/>
    </location>
</feature>
<dbReference type="PANTHER" id="PTHR35333">
    <property type="entry name" value="BETA-LACTAMASE"/>
    <property type="match status" value="1"/>
</dbReference>
<dbReference type="PANTHER" id="PTHR35333:SF3">
    <property type="entry name" value="BETA-LACTAMASE-TYPE TRANSPEPTIDASE FOLD CONTAINING PROTEIN"/>
    <property type="match status" value="1"/>
</dbReference>
<dbReference type="PRINTS" id="PR00118">
    <property type="entry name" value="BLACTAMASEA"/>
</dbReference>
<name>A0A2V3UVL4_9SPHN</name>
<dbReference type="InterPro" id="IPR045155">
    <property type="entry name" value="Beta-lactam_cat"/>
</dbReference>
<comment type="caution">
    <text evidence="6">The sequence shown here is derived from an EMBL/GenBank/DDBJ whole genome shotgun (WGS) entry which is preliminary data.</text>
</comment>
<dbReference type="RefSeq" id="WP_110299624.1">
    <property type="nucleotide sequence ID" value="NZ_QJJM01000011.1"/>
</dbReference>
<dbReference type="EMBL" id="QJJM01000011">
    <property type="protein sequence ID" value="PXW72931.1"/>
    <property type="molecule type" value="Genomic_DNA"/>
</dbReference>
<dbReference type="SUPFAM" id="SSF56601">
    <property type="entry name" value="beta-lactamase/transpeptidase-like"/>
    <property type="match status" value="1"/>
</dbReference>
<reference evidence="6 7" key="1">
    <citation type="submission" date="2018-05" db="EMBL/GenBank/DDBJ databases">
        <title>Genomic Encyclopedia of Type Strains, Phase IV (KMG-IV): sequencing the most valuable type-strain genomes for metagenomic binning, comparative biology and taxonomic classification.</title>
        <authorList>
            <person name="Goeker M."/>
        </authorList>
    </citation>
    <scope>NUCLEOTIDE SEQUENCE [LARGE SCALE GENOMIC DNA]</scope>
    <source>
        <strain evidence="6 7">DSM 3183</strain>
    </source>
</reference>
<gene>
    <name evidence="6" type="ORF">C7451_11152</name>
</gene>
<evidence type="ECO:0000256" key="2">
    <source>
        <dbReference type="ARBA" id="ARBA00009009"/>
    </source>
</evidence>
<dbReference type="GO" id="GO:0030655">
    <property type="term" value="P:beta-lactam antibiotic catabolic process"/>
    <property type="evidence" value="ECO:0007669"/>
    <property type="project" value="InterPro"/>
</dbReference>
<dbReference type="AlphaFoldDB" id="A0A2V3UVL4"/>
<accession>A0A2V3UVL4</accession>
<protein>
    <recommendedName>
        <fullName evidence="3">beta-lactamase</fullName>
        <ecNumber evidence="3">3.5.2.6</ecNumber>
    </recommendedName>
</protein>
<dbReference type="Gene3D" id="3.40.710.10">
    <property type="entry name" value="DD-peptidase/beta-lactamase superfamily"/>
    <property type="match status" value="1"/>
</dbReference>
<evidence type="ECO:0000313" key="7">
    <source>
        <dbReference type="Proteomes" id="UP000248014"/>
    </source>
</evidence>
<keyword evidence="4" id="KW-0732">Signal</keyword>
<evidence type="ECO:0000313" key="6">
    <source>
        <dbReference type="EMBL" id="PXW72931.1"/>
    </source>
</evidence>
<comment type="similarity">
    <text evidence="2">Belongs to the class-A beta-lactamase family.</text>
</comment>
<evidence type="ECO:0000256" key="1">
    <source>
        <dbReference type="ARBA" id="ARBA00001526"/>
    </source>
</evidence>
<dbReference type="EC" id="3.5.2.6" evidence="3"/>
<dbReference type="PROSITE" id="PS51257">
    <property type="entry name" value="PROKAR_LIPOPROTEIN"/>
    <property type="match status" value="1"/>
</dbReference>
<dbReference type="Proteomes" id="UP000248014">
    <property type="component" value="Unassembled WGS sequence"/>
</dbReference>
<comment type="catalytic activity">
    <reaction evidence="1">
        <text>a beta-lactam + H2O = a substituted beta-amino acid</text>
        <dbReference type="Rhea" id="RHEA:20401"/>
        <dbReference type="ChEBI" id="CHEBI:15377"/>
        <dbReference type="ChEBI" id="CHEBI:35627"/>
        <dbReference type="ChEBI" id="CHEBI:140347"/>
        <dbReference type="EC" id="3.5.2.6"/>
    </reaction>
</comment>
<dbReference type="GO" id="GO:0046677">
    <property type="term" value="P:response to antibiotic"/>
    <property type="evidence" value="ECO:0007669"/>
    <property type="project" value="InterPro"/>
</dbReference>
<dbReference type="InterPro" id="IPR000871">
    <property type="entry name" value="Beta-lactam_class-A"/>
</dbReference>
<sequence length="360" mass="38783">MVVRPLVLILATAALSACVSAPKQVAQPRPVAPPPARVQPVPPPLAPRAANVVPQGLRDELQELWRTFPGKTGIAVRRIDGDWVVGQRGGELFPQQSVSKLWVTMTVLEKVDRGELALDQEVTITPDDLTLFHQPLAARVAREGVVRETVRSLINEALTASDNSANDALLRTAGGPGAVNDFLRRKGLSNIRFGPGERLLQSSIAGVEWRQELSAGRAFQAARARVPLDRRRNLLSAYVADPIDGASPEGIVDALARLARGELLSQASTRLMLDTLGRTRSGPNRLKAGVPAGWQFLHKTGTGQDLPPVSTGYNDVGIMTAPDGTRYAVAVMLAETTASIPARMQLMQAVSRAVGRWHQR</sequence>
<feature type="domain" description="Beta-lactamase class A catalytic" evidence="5">
    <location>
        <begin position="73"/>
        <end position="332"/>
    </location>
</feature>
<dbReference type="Pfam" id="PF13354">
    <property type="entry name" value="Beta-lactamase2"/>
    <property type="match status" value="1"/>
</dbReference>
<proteinExistence type="inferred from homology"/>
<dbReference type="InterPro" id="IPR012338">
    <property type="entry name" value="Beta-lactam/transpept-like"/>
</dbReference>
<keyword evidence="7" id="KW-1185">Reference proteome</keyword>
<dbReference type="GO" id="GO:0008800">
    <property type="term" value="F:beta-lactamase activity"/>
    <property type="evidence" value="ECO:0007669"/>
    <property type="project" value="UniProtKB-EC"/>
</dbReference>
<dbReference type="OrthoDB" id="9784149at2"/>
<evidence type="ECO:0000259" key="5">
    <source>
        <dbReference type="Pfam" id="PF13354"/>
    </source>
</evidence>
<feature type="chain" id="PRO_5016043581" description="beta-lactamase" evidence="4">
    <location>
        <begin position="26"/>
        <end position="360"/>
    </location>
</feature>
<evidence type="ECO:0000256" key="3">
    <source>
        <dbReference type="ARBA" id="ARBA00012865"/>
    </source>
</evidence>
<organism evidence="6 7">
    <name type="scientific">Blastomonas natatoria</name>
    <dbReference type="NCBI Taxonomy" id="34015"/>
    <lineage>
        <taxon>Bacteria</taxon>
        <taxon>Pseudomonadati</taxon>
        <taxon>Pseudomonadota</taxon>
        <taxon>Alphaproteobacteria</taxon>
        <taxon>Sphingomonadales</taxon>
        <taxon>Sphingomonadaceae</taxon>
        <taxon>Blastomonas</taxon>
    </lineage>
</organism>
<evidence type="ECO:0000256" key="4">
    <source>
        <dbReference type="SAM" id="SignalP"/>
    </source>
</evidence>